<sequence>MARATGWNSALISEVEDGTYGIDLIELLELSEVIQLDINAALDLMHHMGDQ</sequence>
<dbReference type="AlphaFoldDB" id="A0A6G4WKE7"/>
<organism evidence="1 2">
    <name type="scientific">Allomesorhizobium camelthorni</name>
    <dbReference type="NCBI Taxonomy" id="475069"/>
    <lineage>
        <taxon>Bacteria</taxon>
        <taxon>Pseudomonadati</taxon>
        <taxon>Pseudomonadota</taxon>
        <taxon>Alphaproteobacteria</taxon>
        <taxon>Hyphomicrobiales</taxon>
        <taxon>Phyllobacteriaceae</taxon>
        <taxon>Allomesorhizobium</taxon>
    </lineage>
</organism>
<protein>
    <recommendedName>
        <fullName evidence="3">Helix-turn-helix transcriptional regulator</fullName>
    </recommendedName>
</protein>
<dbReference type="EMBL" id="JAAKZF010000056">
    <property type="protein sequence ID" value="NGO54557.1"/>
    <property type="molecule type" value="Genomic_DNA"/>
</dbReference>
<comment type="caution">
    <text evidence="1">The sequence shown here is derived from an EMBL/GenBank/DDBJ whole genome shotgun (WGS) entry which is preliminary data.</text>
</comment>
<keyword evidence="2" id="KW-1185">Reference proteome</keyword>
<dbReference type="Proteomes" id="UP001642900">
    <property type="component" value="Unassembled WGS sequence"/>
</dbReference>
<reference evidence="1 2" key="1">
    <citation type="submission" date="2020-02" db="EMBL/GenBank/DDBJ databases">
        <title>Genome sequence of strain CCNWXJ40-4.</title>
        <authorList>
            <person name="Gao J."/>
            <person name="Sun J."/>
        </authorList>
    </citation>
    <scope>NUCLEOTIDE SEQUENCE [LARGE SCALE GENOMIC DNA]</scope>
    <source>
        <strain evidence="1 2">CCNWXJ 40-4</strain>
    </source>
</reference>
<dbReference type="InterPro" id="IPR010982">
    <property type="entry name" value="Lambda_DNA-bd_dom_sf"/>
</dbReference>
<dbReference type="Gene3D" id="1.10.260.40">
    <property type="entry name" value="lambda repressor-like DNA-binding domains"/>
    <property type="match status" value="1"/>
</dbReference>
<evidence type="ECO:0000313" key="1">
    <source>
        <dbReference type="EMBL" id="NGO54557.1"/>
    </source>
</evidence>
<gene>
    <name evidence="1" type="ORF">G6N73_26095</name>
</gene>
<proteinExistence type="predicted"/>
<dbReference type="RefSeq" id="WP_165032894.1">
    <property type="nucleotide sequence ID" value="NZ_JAAKZF010000056.1"/>
</dbReference>
<evidence type="ECO:0000313" key="2">
    <source>
        <dbReference type="Proteomes" id="UP001642900"/>
    </source>
</evidence>
<dbReference type="GO" id="GO:0003677">
    <property type="term" value="F:DNA binding"/>
    <property type="evidence" value="ECO:0007669"/>
    <property type="project" value="InterPro"/>
</dbReference>
<name>A0A6G4WKE7_9HYPH</name>
<accession>A0A6G4WKE7</accession>
<evidence type="ECO:0008006" key="3">
    <source>
        <dbReference type="Google" id="ProtNLM"/>
    </source>
</evidence>